<proteinExistence type="predicted"/>
<protein>
    <submittedName>
        <fullName evidence="1">Uncharacterized protein</fullName>
    </submittedName>
</protein>
<evidence type="ECO:0000313" key="2">
    <source>
        <dbReference type="Proteomes" id="UP000199518"/>
    </source>
</evidence>
<evidence type="ECO:0000313" key="1">
    <source>
        <dbReference type="EMBL" id="SFI92412.1"/>
    </source>
</evidence>
<sequence length="112" mass="13047">MRYSTFRFDGRFLVTFSERFELLLQTTRRQDLAAWALVILYGGYEPLIRSGLFGPWSLSAADYFRVHLPRSMGGDRTEVSGQRTLRKVYRDMRQTFGSGFMTKVRAEIAQHV</sequence>
<dbReference type="STRING" id="1576369.SAMN05421753_113169"/>
<gene>
    <name evidence="1" type="ORF">SAMN05421753_113169</name>
</gene>
<dbReference type="AlphaFoldDB" id="A0A1I3M627"/>
<dbReference type="Proteomes" id="UP000199518">
    <property type="component" value="Unassembled WGS sequence"/>
</dbReference>
<accession>A0A1I3M627</accession>
<dbReference type="EMBL" id="FOQD01000013">
    <property type="protein sequence ID" value="SFI92412.1"/>
    <property type="molecule type" value="Genomic_DNA"/>
</dbReference>
<keyword evidence="2" id="KW-1185">Reference proteome</keyword>
<organism evidence="1 2">
    <name type="scientific">Planctomicrobium piriforme</name>
    <dbReference type="NCBI Taxonomy" id="1576369"/>
    <lineage>
        <taxon>Bacteria</taxon>
        <taxon>Pseudomonadati</taxon>
        <taxon>Planctomycetota</taxon>
        <taxon>Planctomycetia</taxon>
        <taxon>Planctomycetales</taxon>
        <taxon>Planctomycetaceae</taxon>
        <taxon>Planctomicrobium</taxon>
    </lineage>
</organism>
<reference evidence="2" key="1">
    <citation type="submission" date="2016-10" db="EMBL/GenBank/DDBJ databases">
        <authorList>
            <person name="Varghese N."/>
            <person name="Submissions S."/>
        </authorList>
    </citation>
    <scope>NUCLEOTIDE SEQUENCE [LARGE SCALE GENOMIC DNA]</scope>
    <source>
        <strain evidence="2">DSM 26348</strain>
    </source>
</reference>
<name>A0A1I3M627_9PLAN</name>